<gene>
    <name evidence="2" type="ordered locus">Cphy_3296</name>
</gene>
<dbReference type="EMBL" id="CP000885">
    <property type="protein sequence ID" value="ABX43650.1"/>
    <property type="molecule type" value="Genomic_DNA"/>
</dbReference>
<dbReference type="Pfam" id="PF12725">
    <property type="entry name" value="DUF3810"/>
    <property type="match status" value="1"/>
</dbReference>
<proteinExistence type="predicted"/>
<sequence length="380" mass="43525" precursor="true">MKEKRLIQQLPKLRQLLRLKRNFILLLLPISLLLLQVAKRSSYFTEKVLVRFFYRPWSLFLSTLTGIFPFSLAELIVILGPILLTILLIRFLMHSIKTKEDRYIVVGKGIVNILCGISIVLALYIIGCGINYNRYPFSYYSGLTILESSEDELYELCVSLALRANDLRDTIPSVDESGVYDSTMSKKELMLETKRAYQKISKDYSILSGRYPAAKPITFSRVMSQMELTGIFIPFTMEANVNVDIPDYSIASTACHEMAHLRGFMREDEANYIAYLVCTASDNVELKYSGVMQALIIAGNALYDQNKERYREVRMLYNEGVHADLVDNSVYWSEFENTAVSNAATMMNDTYLKANNQEDGVQSYGRMVDLLLAEYRENMK</sequence>
<keyword evidence="1" id="KW-1133">Transmembrane helix</keyword>
<dbReference type="OrthoDB" id="1048788at2"/>
<dbReference type="RefSeq" id="WP_012201299.1">
    <property type="nucleotide sequence ID" value="NC_010001.1"/>
</dbReference>
<dbReference type="InterPro" id="IPR024294">
    <property type="entry name" value="DUF3810"/>
</dbReference>
<dbReference type="KEGG" id="cpy:Cphy_3296"/>
<reference evidence="3" key="1">
    <citation type="submission" date="2007-11" db="EMBL/GenBank/DDBJ databases">
        <title>Complete genome sequence of Clostridium phytofermentans ISDg.</title>
        <authorList>
            <person name="Leschine S.B."/>
            <person name="Warnick T.A."/>
            <person name="Blanchard J.L."/>
            <person name="Schnell D.J."/>
            <person name="Petit E.L."/>
            <person name="LaTouf W.G."/>
            <person name="Copeland A."/>
            <person name="Lucas S."/>
            <person name="Lapidus A."/>
            <person name="Barry K."/>
            <person name="Glavina del Rio T."/>
            <person name="Dalin E."/>
            <person name="Tice H."/>
            <person name="Pitluck S."/>
            <person name="Kiss H."/>
            <person name="Brettin T."/>
            <person name="Bruce D."/>
            <person name="Detter J.C."/>
            <person name="Han C."/>
            <person name="Kuske C."/>
            <person name="Schmutz J."/>
            <person name="Larimer F."/>
            <person name="Land M."/>
            <person name="Hauser L."/>
            <person name="Kyrpides N."/>
            <person name="Kim E.A."/>
            <person name="Richardson P."/>
        </authorList>
    </citation>
    <scope>NUCLEOTIDE SEQUENCE [LARGE SCALE GENOMIC DNA]</scope>
    <source>
        <strain evidence="3">ATCC 700394 / DSM 18823 / ISDg</strain>
    </source>
</reference>
<feature type="transmembrane region" description="Helical" evidence="1">
    <location>
        <begin position="64"/>
        <end position="93"/>
    </location>
</feature>
<evidence type="ECO:0000313" key="2">
    <source>
        <dbReference type="EMBL" id="ABX43650.1"/>
    </source>
</evidence>
<accession>A9KSJ8</accession>
<keyword evidence="3" id="KW-1185">Reference proteome</keyword>
<keyword evidence="1" id="KW-0812">Transmembrane</keyword>
<protein>
    <recommendedName>
        <fullName evidence="4">DUF3810 domain-containing protein</fullName>
    </recommendedName>
</protein>
<dbReference type="HOGENOM" id="CLU_052630_0_0_9"/>
<evidence type="ECO:0008006" key="4">
    <source>
        <dbReference type="Google" id="ProtNLM"/>
    </source>
</evidence>
<dbReference type="STRING" id="357809.Cphy_3296"/>
<organism evidence="2 3">
    <name type="scientific">Lachnoclostridium phytofermentans (strain ATCC 700394 / DSM 18823 / ISDg)</name>
    <name type="common">Clostridium phytofermentans</name>
    <dbReference type="NCBI Taxonomy" id="357809"/>
    <lineage>
        <taxon>Bacteria</taxon>
        <taxon>Bacillati</taxon>
        <taxon>Bacillota</taxon>
        <taxon>Clostridia</taxon>
        <taxon>Lachnospirales</taxon>
        <taxon>Lachnospiraceae</taxon>
    </lineage>
</organism>
<evidence type="ECO:0000256" key="1">
    <source>
        <dbReference type="SAM" id="Phobius"/>
    </source>
</evidence>
<keyword evidence="1" id="KW-0472">Membrane</keyword>
<dbReference type="Proteomes" id="UP000000370">
    <property type="component" value="Chromosome"/>
</dbReference>
<name>A9KSJ8_LACP7</name>
<evidence type="ECO:0000313" key="3">
    <source>
        <dbReference type="Proteomes" id="UP000000370"/>
    </source>
</evidence>
<dbReference type="eggNOG" id="ENOG502Z7T3">
    <property type="taxonomic scope" value="Bacteria"/>
</dbReference>
<feature type="transmembrane region" description="Helical" evidence="1">
    <location>
        <begin position="105"/>
        <end position="126"/>
    </location>
</feature>
<dbReference type="AlphaFoldDB" id="A9KSJ8"/>